<evidence type="ECO:0000259" key="6">
    <source>
        <dbReference type="PROSITE" id="PS51736"/>
    </source>
</evidence>
<evidence type="ECO:0000259" key="7">
    <source>
        <dbReference type="PROSITE" id="PS51737"/>
    </source>
</evidence>
<protein>
    <submittedName>
        <fullName evidence="8">Site-specific DNA recombinase</fullName>
    </submittedName>
</protein>
<keyword evidence="9" id="KW-1185">Reference proteome</keyword>
<dbReference type="InterPro" id="IPR006118">
    <property type="entry name" value="Recombinase_CS"/>
</dbReference>
<dbReference type="RefSeq" id="WP_165916459.1">
    <property type="nucleotide sequence ID" value="NZ_SLWV01000044.1"/>
</dbReference>
<dbReference type="Pfam" id="PF13408">
    <property type="entry name" value="Zn_ribbon_recom"/>
    <property type="match status" value="1"/>
</dbReference>
<dbReference type="CDD" id="cd03768">
    <property type="entry name" value="SR_ResInv"/>
    <property type="match status" value="1"/>
</dbReference>
<dbReference type="GO" id="GO:0003677">
    <property type="term" value="F:DNA binding"/>
    <property type="evidence" value="ECO:0007669"/>
    <property type="project" value="UniProtKB-KW"/>
</dbReference>
<dbReference type="GO" id="GO:0000150">
    <property type="term" value="F:DNA strand exchange activity"/>
    <property type="evidence" value="ECO:0007669"/>
    <property type="project" value="InterPro"/>
</dbReference>
<dbReference type="Gene3D" id="3.90.1750.20">
    <property type="entry name" value="Putative Large Serine Recombinase, Chain B, Domain 2"/>
    <property type="match status" value="1"/>
</dbReference>
<dbReference type="PROSITE" id="PS51736">
    <property type="entry name" value="RECOMBINASES_3"/>
    <property type="match status" value="1"/>
</dbReference>
<dbReference type="InterPro" id="IPR038109">
    <property type="entry name" value="DNA_bind_recomb_sf"/>
</dbReference>
<feature type="domain" description="Resolvase/invertase-type recombinase catalytic" evidence="6">
    <location>
        <begin position="2"/>
        <end position="147"/>
    </location>
</feature>
<dbReference type="GO" id="GO:0015074">
    <property type="term" value="P:DNA integration"/>
    <property type="evidence" value="ECO:0007669"/>
    <property type="project" value="UniProtKB-KW"/>
</dbReference>
<organism evidence="8 9">
    <name type="scientific">Marinisporobacter balticus</name>
    <dbReference type="NCBI Taxonomy" id="2018667"/>
    <lineage>
        <taxon>Bacteria</taxon>
        <taxon>Bacillati</taxon>
        <taxon>Bacillota</taxon>
        <taxon>Clostridia</taxon>
        <taxon>Peptostreptococcales</taxon>
        <taxon>Thermotaleaceae</taxon>
        <taxon>Marinisporobacter</taxon>
    </lineage>
</organism>
<dbReference type="SMART" id="SM00857">
    <property type="entry name" value="Resolvase"/>
    <property type="match status" value="1"/>
</dbReference>
<reference evidence="8 9" key="1">
    <citation type="submission" date="2019-03" db="EMBL/GenBank/DDBJ databases">
        <title>Genomic Encyclopedia of Type Strains, Phase IV (KMG-IV): sequencing the most valuable type-strain genomes for metagenomic binning, comparative biology and taxonomic classification.</title>
        <authorList>
            <person name="Goeker M."/>
        </authorList>
    </citation>
    <scope>NUCLEOTIDE SEQUENCE [LARGE SCALE GENOMIC DNA]</scope>
    <source>
        <strain evidence="8 9">DSM 102940</strain>
    </source>
</reference>
<evidence type="ECO:0000313" key="9">
    <source>
        <dbReference type="Proteomes" id="UP000294919"/>
    </source>
</evidence>
<dbReference type="InterPro" id="IPR025827">
    <property type="entry name" value="Zn_ribbon_recom_dom"/>
</dbReference>
<name>A0A4R2K5I0_9FIRM</name>
<dbReference type="PROSITE" id="PS51737">
    <property type="entry name" value="RECOMBINASE_DNA_BIND"/>
    <property type="match status" value="1"/>
</dbReference>
<sequence length="494" mass="57761">MKAALYLRVSTEEQASGGHSIEAQRQELIKYCDAFDYEIYNFYVDGGFSASTMDRPALKKLLADCGKYDLALVWRLDRISRDMADLMKILEVFTNDYVIFKSKTENFDTSTASGKLMLNMLGSFAEFERASISERIQLAHRKILNEGKWRGGKPPLGYTINEDKTLEINENESLIAKKIFDLSANENMGTRSIAIHLNALGYLTRNHKPFTSTAIVRILKNPTYYGEMIHKRQQYVKKNGKKTVVYTDEYHTFKGLYSPIISKELFLKSEENMNRRKLNRGASSKIPNLLSGIIFCGDCKEYMLRNSKKTGEIFFTCKSYKHYGKCRHHYISENVVMKEIKKSIQNIEASQNMVYKMNKKLVEEKKHKLHTIRNELTTLQDGIRSISRRKDKLFELVEKEIITETDFIDRKKKLSKEQEEKSKLLKQLQSNINNINNYQGNKNFMRQLTPFHEKFDTLSFETKKKILNKIIERIEVFDNDKAYARKKIHIYYKI</sequence>
<feature type="active site" description="O-(5'-phospho-DNA)-serine intermediate" evidence="4 5">
    <location>
        <position position="10"/>
    </location>
</feature>
<dbReference type="PANTHER" id="PTHR30461">
    <property type="entry name" value="DNA-INVERTASE FROM LAMBDOID PROPHAGE"/>
    <property type="match status" value="1"/>
</dbReference>
<evidence type="ECO:0000256" key="4">
    <source>
        <dbReference type="PIRSR" id="PIRSR606118-50"/>
    </source>
</evidence>
<proteinExistence type="predicted"/>
<dbReference type="Pfam" id="PF07508">
    <property type="entry name" value="Recombinase"/>
    <property type="match status" value="1"/>
</dbReference>
<keyword evidence="3" id="KW-0233">DNA recombination</keyword>
<dbReference type="AlphaFoldDB" id="A0A4R2K5I0"/>
<dbReference type="InterPro" id="IPR011109">
    <property type="entry name" value="DNA_bind_recombinase_dom"/>
</dbReference>
<evidence type="ECO:0000313" key="8">
    <source>
        <dbReference type="EMBL" id="TCO68491.1"/>
    </source>
</evidence>
<evidence type="ECO:0000256" key="2">
    <source>
        <dbReference type="ARBA" id="ARBA00023125"/>
    </source>
</evidence>
<dbReference type="Gene3D" id="3.40.50.1390">
    <property type="entry name" value="Resolvase, N-terminal catalytic domain"/>
    <property type="match status" value="1"/>
</dbReference>
<evidence type="ECO:0000256" key="1">
    <source>
        <dbReference type="ARBA" id="ARBA00022908"/>
    </source>
</evidence>
<keyword evidence="2" id="KW-0238">DNA-binding</keyword>
<dbReference type="Pfam" id="PF00239">
    <property type="entry name" value="Resolvase"/>
    <property type="match status" value="1"/>
</dbReference>
<dbReference type="InterPro" id="IPR036162">
    <property type="entry name" value="Resolvase-like_N_sf"/>
</dbReference>
<gene>
    <name evidence="8" type="ORF">EV214_14413</name>
</gene>
<keyword evidence="1" id="KW-0229">DNA integration</keyword>
<dbReference type="InterPro" id="IPR050639">
    <property type="entry name" value="SSR_resolvase"/>
</dbReference>
<comment type="caution">
    <text evidence="8">The sequence shown here is derived from an EMBL/GenBank/DDBJ whole genome shotgun (WGS) entry which is preliminary data.</text>
</comment>
<evidence type="ECO:0000256" key="5">
    <source>
        <dbReference type="PROSITE-ProRule" id="PRU10137"/>
    </source>
</evidence>
<dbReference type="Proteomes" id="UP000294919">
    <property type="component" value="Unassembled WGS sequence"/>
</dbReference>
<dbReference type="SUPFAM" id="SSF53041">
    <property type="entry name" value="Resolvase-like"/>
    <property type="match status" value="1"/>
</dbReference>
<dbReference type="PANTHER" id="PTHR30461:SF23">
    <property type="entry name" value="DNA RECOMBINASE-RELATED"/>
    <property type="match status" value="1"/>
</dbReference>
<evidence type="ECO:0000256" key="3">
    <source>
        <dbReference type="ARBA" id="ARBA00023172"/>
    </source>
</evidence>
<dbReference type="PROSITE" id="PS00397">
    <property type="entry name" value="RECOMBINASES_1"/>
    <property type="match status" value="1"/>
</dbReference>
<feature type="domain" description="Recombinase" evidence="7">
    <location>
        <begin position="155"/>
        <end position="279"/>
    </location>
</feature>
<dbReference type="InterPro" id="IPR006119">
    <property type="entry name" value="Resolv_N"/>
</dbReference>
<dbReference type="EMBL" id="SLWV01000044">
    <property type="protein sequence ID" value="TCO68491.1"/>
    <property type="molecule type" value="Genomic_DNA"/>
</dbReference>
<accession>A0A4R2K5I0</accession>